<dbReference type="InterPro" id="IPR039620">
    <property type="entry name" value="BKI1/MAKR1/3/4"/>
</dbReference>
<reference evidence="2 3" key="1">
    <citation type="submission" date="2024-01" db="EMBL/GenBank/DDBJ databases">
        <authorList>
            <person name="Waweru B."/>
        </authorList>
    </citation>
    <scope>NUCLEOTIDE SEQUENCE [LARGE SCALE GENOMIC DNA]</scope>
</reference>
<comment type="caution">
    <text evidence="2">The sequence shown here is derived from an EMBL/GenBank/DDBJ whole genome shotgun (WGS) entry which is preliminary data.</text>
</comment>
<dbReference type="GO" id="GO:0005886">
    <property type="term" value="C:plasma membrane"/>
    <property type="evidence" value="ECO:0007669"/>
    <property type="project" value="InterPro"/>
</dbReference>
<dbReference type="EMBL" id="CAWUPB010001173">
    <property type="protein sequence ID" value="CAK7347565.1"/>
    <property type="molecule type" value="Genomic_DNA"/>
</dbReference>
<gene>
    <name evidence="2" type="ORF">DCAF_LOCUS20253</name>
</gene>
<accession>A0AAV1S9E6</accession>
<dbReference type="PANTHER" id="PTHR33312">
    <property type="entry name" value="MEMBRANE-ASSOCIATED KINASE REGULATOR 4-RELATED"/>
    <property type="match status" value="1"/>
</dbReference>
<evidence type="ECO:0000313" key="3">
    <source>
        <dbReference type="Proteomes" id="UP001314170"/>
    </source>
</evidence>
<evidence type="ECO:0008006" key="4">
    <source>
        <dbReference type="Google" id="ProtNLM"/>
    </source>
</evidence>
<feature type="region of interest" description="Disordered" evidence="1">
    <location>
        <begin position="1"/>
        <end position="58"/>
    </location>
</feature>
<evidence type="ECO:0000313" key="2">
    <source>
        <dbReference type="EMBL" id="CAK7347565.1"/>
    </source>
</evidence>
<dbReference type="PANTHER" id="PTHR33312:SF19">
    <property type="entry name" value="BRI1 KINASE INHIBITOR 1"/>
    <property type="match status" value="1"/>
</dbReference>
<sequence>MDNQPQRNCREKAVEKPQEGRLKQERKEGLHEKQQALPTSPASPPSASSSPSHEFSFTISLHSTSAPVPDKVKTPPNSFAIDLSPADDIFFHGHLLPLHLLSHLPVSPRSSTNSLDSFTLPIKELSDDQRPSKSTNNYSTSNANGNSGSSSNSNNCSHHQSKNCSETKGRNKPKSFSLFGWRKGCEVKEKEEDKDKHKKRLRFDVSQVLKRYARMVRPLMFFKGRRENLRFHRQPYSFSGNLSWRNKQDLRGRRGEYSAPASMRTSPSNSGLLLATAALPSSTSDSTMEELQAAIQAAIAHCKNSIAAEEKIKC</sequence>
<protein>
    <recommendedName>
        <fullName evidence="4">BRI1 kinase inhibitor 1</fullName>
    </recommendedName>
</protein>
<feature type="compositionally biased region" description="Low complexity" evidence="1">
    <location>
        <begin position="132"/>
        <end position="164"/>
    </location>
</feature>
<proteinExistence type="predicted"/>
<evidence type="ECO:0000256" key="1">
    <source>
        <dbReference type="SAM" id="MobiDB-lite"/>
    </source>
</evidence>
<feature type="region of interest" description="Disordered" evidence="1">
    <location>
        <begin position="122"/>
        <end position="171"/>
    </location>
</feature>
<dbReference type="Proteomes" id="UP001314170">
    <property type="component" value="Unassembled WGS sequence"/>
</dbReference>
<organism evidence="2 3">
    <name type="scientific">Dovyalis caffra</name>
    <dbReference type="NCBI Taxonomy" id="77055"/>
    <lineage>
        <taxon>Eukaryota</taxon>
        <taxon>Viridiplantae</taxon>
        <taxon>Streptophyta</taxon>
        <taxon>Embryophyta</taxon>
        <taxon>Tracheophyta</taxon>
        <taxon>Spermatophyta</taxon>
        <taxon>Magnoliopsida</taxon>
        <taxon>eudicotyledons</taxon>
        <taxon>Gunneridae</taxon>
        <taxon>Pentapetalae</taxon>
        <taxon>rosids</taxon>
        <taxon>fabids</taxon>
        <taxon>Malpighiales</taxon>
        <taxon>Salicaceae</taxon>
        <taxon>Flacourtieae</taxon>
        <taxon>Dovyalis</taxon>
    </lineage>
</organism>
<dbReference type="GO" id="GO:0019210">
    <property type="term" value="F:kinase inhibitor activity"/>
    <property type="evidence" value="ECO:0007669"/>
    <property type="project" value="InterPro"/>
</dbReference>
<dbReference type="AlphaFoldDB" id="A0AAV1S9E6"/>
<name>A0AAV1S9E6_9ROSI</name>
<keyword evidence="3" id="KW-1185">Reference proteome</keyword>
<feature type="compositionally biased region" description="Basic and acidic residues" evidence="1">
    <location>
        <begin position="8"/>
        <end position="34"/>
    </location>
</feature>